<reference evidence="1" key="1">
    <citation type="submission" date="2023-10" db="EMBL/GenBank/DDBJ databases">
        <authorList>
            <person name="Rodriguez Cubillos JULIANA M."/>
            <person name="De Vega J."/>
        </authorList>
    </citation>
    <scope>NUCLEOTIDE SEQUENCE</scope>
</reference>
<dbReference type="Proteomes" id="UP001177021">
    <property type="component" value="Unassembled WGS sequence"/>
</dbReference>
<accession>A0ACB0L6H2</accession>
<name>A0ACB0L6H2_TRIPR</name>
<evidence type="ECO:0000313" key="2">
    <source>
        <dbReference type="Proteomes" id="UP001177021"/>
    </source>
</evidence>
<proteinExistence type="predicted"/>
<gene>
    <name evidence="1" type="ORF">MILVUS5_LOCUS29336</name>
</gene>
<protein>
    <submittedName>
        <fullName evidence="1">Uncharacterized protein</fullName>
    </submittedName>
</protein>
<evidence type="ECO:0000313" key="1">
    <source>
        <dbReference type="EMBL" id="CAJ2664014.1"/>
    </source>
</evidence>
<organism evidence="1 2">
    <name type="scientific">Trifolium pratense</name>
    <name type="common">Red clover</name>
    <dbReference type="NCBI Taxonomy" id="57577"/>
    <lineage>
        <taxon>Eukaryota</taxon>
        <taxon>Viridiplantae</taxon>
        <taxon>Streptophyta</taxon>
        <taxon>Embryophyta</taxon>
        <taxon>Tracheophyta</taxon>
        <taxon>Spermatophyta</taxon>
        <taxon>Magnoliopsida</taxon>
        <taxon>eudicotyledons</taxon>
        <taxon>Gunneridae</taxon>
        <taxon>Pentapetalae</taxon>
        <taxon>rosids</taxon>
        <taxon>fabids</taxon>
        <taxon>Fabales</taxon>
        <taxon>Fabaceae</taxon>
        <taxon>Papilionoideae</taxon>
        <taxon>50 kb inversion clade</taxon>
        <taxon>NPAAA clade</taxon>
        <taxon>Hologalegina</taxon>
        <taxon>IRL clade</taxon>
        <taxon>Trifolieae</taxon>
        <taxon>Trifolium</taxon>
    </lineage>
</organism>
<keyword evidence="2" id="KW-1185">Reference proteome</keyword>
<dbReference type="EMBL" id="CASHSV030000409">
    <property type="protein sequence ID" value="CAJ2664014.1"/>
    <property type="molecule type" value="Genomic_DNA"/>
</dbReference>
<comment type="caution">
    <text evidence="1">The sequence shown here is derived from an EMBL/GenBank/DDBJ whole genome shotgun (WGS) entry which is preliminary data.</text>
</comment>
<sequence length="779" mass="87479">MLPHSYTLDSLTKSQELLSSIQSATSPSQITTVCTSIQTFLHTHSPDQTRHFFSLAFPTLICNIFGFENPRAASPSSNGWINIPELDKTLFSLLSPTGTLATAISAVDRLSLVKYLFPAERLPLWSRSLSDKHNLSDLCPSLFTSSSSSSQIQLNVFQYFFFWFAYYSVSKGNSGNSNSNSDSNSDQVSVKSSAVKFRLENWTASIPRFSASKRHVSDQKPNCNLYTRLLYAYLRENVPTCDLSSHQPYRSSILHYGSGHDAAVAARAEFVVNTLIHFWLVDNDFSPFPVSVCKALGVSFPFGEMPPSPGLGEVVKLFVRYLGLSTVSAFRENGDFGYSSSPRWRTMEVSKNKDLGYGCWNQCLQRPLYRFLLRTLLFCPMAASVKNVSQVFYVWISYLEPWSIKGDEFSELDAMNGEKLDSSVSENGSAGGCGGFTLRWQDYVLSNYLYYTSLVMHFIGFAHRFLHSDVEIVVQMVLKVLDTLTSSKELIDLLKNVDTLFHSKQAGSGKPMLNNLFRYVPIIREQLQDWEDGLCETDVDGSFLHDNWNKDLRLFADGEDGGQQLLQLFILRAEAELQAISGNNVTSSLQCIDSLKAKLGCLFDGKTINLSPTSPEPMQPQQSRDEIFKPRRAGNRVCMDVKYKGDWMRRPISSDEIAWLAKVLVWLSDWLNENLGLNQGETNLGLNQTDSSKSNSSCSYVEVTTDDAHIWGPSEALKAFLCTICSWVLFVGAASLGFMRRYGLRVNLRILASKKVVMVFVLYAVFNLVKKSFRAIHNM</sequence>